<feature type="transmembrane region" description="Helical" evidence="5">
    <location>
        <begin position="66"/>
        <end position="86"/>
    </location>
</feature>
<reference evidence="6" key="1">
    <citation type="submission" date="2021-04" db="EMBL/GenBank/DDBJ databases">
        <title>Draft genome assembly of strain Phenylobacterium sp. 20VBR1 using MiniION and Illumina platforms.</title>
        <authorList>
            <person name="Thomas F.A."/>
            <person name="Krishnan K.P."/>
            <person name="Sinha R.K."/>
        </authorList>
    </citation>
    <scope>NUCLEOTIDE SEQUENCE</scope>
    <source>
        <strain evidence="6">20VBR1</strain>
    </source>
</reference>
<evidence type="ECO:0000313" key="6">
    <source>
        <dbReference type="EMBL" id="MBR7621243.1"/>
    </source>
</evidence>
<name>A0A941HXR6_9CAUL</name>
<sequence>MTNLSATDIVGTLAALCSMASFTPQIVKIWRERDASSVSLRMYVVTVTGFMLWIAYGVLIGSWPVAASNTVCLALSGAILALKWRFGENRG</sequence>
<dbReference type="InterPro" id="IPR006603">
    <property type="entry name" value="PQ-loop_rpt"/>
</dbReference>
<evidence type="ECO:0000313" key="7">
    <source>
        <dbReference type="Proteomes" id="UP000622580"/>
    </source>
</evidence>
<dbReference type="GO" id="GO:0016020">
    <property type="term" value="C:membrane"/>
    <property type="evidence" value="ECO:0007669"/>
    <property type="project" value="UniProtKB-SubCell"/>
</dbReference>
<gene>
    <name evidence="6" type="ORF">JKL49_17750</name>
</gene>
<evidence type="ECO:0000256" key="4">
    <source>
        <dbReference type="ARBA" id="ARBA00023136"/>
    </source>
</evidence>
<proteinExistence type="predicted"/>
<feature type="transmembrane region" description="Helical" evidence="5">
    <location>
        <begin position="42"/>
        <end position="60"/>
    </location>
</feature>
<evidence type="ECO:0000256" key="3">
    <source>
        <dbReference type="ARBA" id="ARBA00022989"/>
    </source>
</evidence>
<dbReference type="Pfam" id="PF04193">
    <property type="entry name" value="PQ-loop"/>
    <property type="match status" value="1"/>
</dbReference>
<dbReference type="Proteomes" id="UP000622580">
    <property type="component" value="Unassembled WGS sequence"/>
</dbReference>
<keyword evidence="3 5" id="KW-1133">Transmembrane helix</keyword>
<dbReference type="EMBL" id="JAGSGD010000001">
    <property type="protein sequence ID" value="MBR7621243.1"/>
    <property type="molecule type" value="Genomic_DNA"/>
</dbReference>
<dbReference type="GO" id="GO:0051119">
    <property type="term" value="F:sugar transmembrane transporter activity"/>
    <property type="evidence" value="ECO:0007669"/>
    <property type="project" value="InterPro"/>
</dbReference>
<dbReference type="RefSeq" id="WP_215342262.1">
    <property type="nucleotide sequence ID" value="NZ_JAGSGD010000001.1"/>
</dbReference>
<evidence type="ECO:0000256" key="5">
    <source>
        <dbReference type="SAM" id="Phobius"/>
    </source>
</evidence>
<keyword evidence="7" id="KW-1185">Reference proteome</keyword>
<accession>A0A941HXR6</accession>
<dbReference type="InterPro" id="IPR047662">
    <property type="entry name" value="SemiSWEET"/>
</dbReference>
<dbReference type="NCBIfam" id="NF037968">
    <property type="entry name" value="SemiSWEET_2"/>
    <property type="match status" value="1"/>
</dbReference>
<organism evidence="6 7">
    <name type="scientific">Phenylobacterium glaciei</name>
    <dbReference type="NCBI Taxonomy" id="2803784"/>
    <lineage>
        <taxon>Bacteria</taxon>
        <taxon>Pseudomonadati</taxon>
        <taxon>Pseudomonadota</taxon>
        <taxon>Alphaproteobacteria</taxon>
        <taxon>Caulobacterales</taxon>
        <taxon>Caulobacteraceae</taxon>
        <taxon>Phenylobacterium</taxon>
    </lineage>
</organism>
<keyword evidence="2 5" id="KW-0812">Transmembrane</keyword>
<keyword evidence="4 5" id="KW-0472">Membrane</keyword>
<evidence type="ECO:0000256" key="2">
    <source>
        <dbReference type="ARBA" id="ARBA00022692"/>
    </source>
</evidence>
<dbReference type="AlphaFoldDB" id="A0A941HXR6"/>
<comment type="subcellular location">
    <subcellularLocation>
        <location evidence="1">Membrane</location>
        <topology evidence="1">Multi-pass membrane protein</topology>
    </subcellularLocation>
</comment>
<comment type="caution">
    <text evidence="6">The sequence shown here is derived from an EMBL/GenBank/DDBJ whole genome shotgun (WGS) entry which is preliminary data.</text>
</comment>
<dbReference type="Gene3D" id="1.20.1280.290">
    <property type="match status" value="1"/>
</dbReference>
<protein>
    <submittedName>
        <fullName evidence="6">SemiSWEET transporter</fullName>
    </submittedName>
</protein>
<evidence type="ECO:0000256" key="1">
    <source>
        <dbReference type="ARBA" id="ARBA00004141"/>
    </source>
</evidence>